<evidence type="ECO:0000256" key="1">
    <source>
        <dbReference type="SAM" id="MobiDB-lite"/>
    </source>
</evidence>
<feature type="compositionally biased region" description="Polar residues" evidence="1">
    <location>
        <begin position="19"/>
        <end position="36"/>
    </location>
</feature>
<dbReference type="EMBL" id="JH000273">
    <property type="protein sequence ID" value="EGW04450.1"/>
    <property type="molecule type" value="Genomic_DNA"/>
</dbReference>
<feature type="compositionally biased region" description="Basic and acidic residues" evidence="1">
    <location>
        <begin position="42"/>
        <end position="56"/>
    </location>
</feature>
<feature type="region of interest" description="Disordered" evidence="1">
    <location>
        <begin position="1"/>
        <end position="56"/>
    </location>
</feature>
<organism evidence="2 3">
    <name type="scientific">Cricetulus griseus</name>
    <name type="common">Chinese hamster</name>
    <name type="synonym">Cricetulus barabensis griseus</name>
    <dbReference type="NCBI Taxonomy" id="10029"/>
    <lineage>
        <taxon>Eukaryota</taxon>
        <taxon>Metazoa</taxon>
        <taxon>Chordata</taxon>
        <taxon>Craniata</taxon>
        <taxon>Vertebrata</taxon>
        <taxon>Euteleostomi</taxon>
        <taxon>Mammalia</taxon>
        <taxon>Eutheria</taxon>
        <taxon>Euarchontoglires</taxon>
        <taxon>Glires</taxon>
        <taxon>Rodentia</taxon>
        <taxon>Myomorpha</taxon>
        <taxon>Muroidea</taxon>
        <taxon>Cricetidae</taxon>
        <taxon>Cricetinae</taxon>
        <taxon>Cricetulus</taxon>
    </lineage>
</organism>
<dbReference type="Proteomes" id="UP000001075">
    <property type="component" value="Unassembled WGS sequence"/>
</dbReference>
<proteinExistence type="predicted"/>
<dbReference type="AlphaFoldDB" id="G3HBR1"/>
<gene>
    <name evidence="2" type="ORF">I79_007969</name>
</gene>
<reference evidence="3" key="1">
    <citation type="journal article" date="2011" name="Nat. Biotechnol.">
        <title>The genomic sequence of the Chinese hamster ovary (CHO)-K1 cell line.</title>
        <authorList>
            <person name="Xu X."/>
            <person name="Nagarajan H."/>
            <person name="Lewis N.E."/>
            <person name="Pan S."/>
            <person name="Cai Z."/>
            <person name="Liu X."/>
            <person name="Chen W."/>
            <person name="Xie M."/>
            <person name="Wang W."/>
            <person name="Hammond S."/>
            <person name="Andersen M.R."/>
            <person name="Neff N."/>
            <person name="Passarelli B."/>
            <person name="Koh W."/>
            <person name="Fan H.C."/>
            <person name="Wang J."/>
            <person name="Gui Y."/>
            <person name="Lee K.H."/>
            <person name="Betenbaugh M.J."/>
            <person name="Quake S.R."/>
            <person name="Famili I."/>
            <person name="Palsson B.O."/>
            <person name="Wang J."/>
        </authorList>
    </citation>
    <scope>NUCLEOTIDE SEQUENCE [LARGE SCALE GENOMIC DNA]</scope>
    <source>
        <strain evidence="3">CHO K1 cell line</strain>
    </source>
</reference>
<accession>G3HBR1</accession>
<dbReference type="InParanoid" id="G3HBR1"/>
<name>G3HBR1_CRIGR</name>
<evidence type="ECO:0000313" key="2">
    <source>
        <dbReference type="EMBL" id="EGW04450.1"/>
    </source>
</evidence>
<evidence type="ECO:0000313" key="3">
    <source>
        <dbReference type="Proteomes" id="UP000001075"/>
    </source>
</evidence>
<sequence length="56" mass="5887">MGSHSGFCRGGASVGYQASRATDQPPTAHNSQNWEGQGTGQDRGDVGDKRPDTDTH</sequence>
<protein>
    <submittedName>
        <fullName evidence="2">Uncharacterized protein</fullName>
    </submittedName>
</protein>